<evidence type="ECO:0000256" key="5">
    <source>
        <dbReference type="ARBA" id="ARBA00022692"/>
    </source>
</evidence>
<proteinExistence type="inferred from homology"/>
<dbReference type="AlphaFoldDB" id="A0AA41X2R4"/>
<dbReference type="Proteomes" id="UP001165413">
    <property type="component" value="Unassembled WGS sequence"/>
</dbReference>
<dbReference type="InterPro" id="IPR002549">
    <property type="entry name" value="AI-2E-like"/>
</dbReference>
<evidence type="ECO:0000256" key="8">
    <source>
        <dbReference type="SAM" id="Phobius"/>
    </source>
</evidence>
<keyword evidence="3" id="KW-0813">Transport</keyword>
<keyword evidence="4" id="KW-1003">Cell membrane</keyword>
<comment type="similarity">
    <text evidence="2">Belongs to the autoinducer-2 exporter (AI-2E) (TC 2.A.86) family.</text>
</comment>
<evidence type="ECO:0000256" key="3">
    <source>
        <dbReference type="ARBA" id="ARBA00022448"/>
    </source>
</evidence>
<comment type="caution">
    <text evidence="9">The sequence shown here is derived from an EMBL/GenBank/DDBJ whole genome shotgun (WGS) entry which is preliminary data.</text>
</comment>
<feature type="transmembrane region" description="Helical" evidence="8">
    <location>
        <begin position="20"/>
        <end position="51"/>
    </location>
</feature>
<sequence>MFSMIEQWYQRKFSDPDALMLLIFILSISVVLIVWGGFLMPVLVAVVLAYLLDGIVTKISNKGASRTLSTAVILFLFIGFTFILTLSLLPTISQQSINFIEEIPVIWQQIQSWIVTLPESYPELVQAEQIESIMGDINLKLVGATEDIISISFASLVNIGALLIYLILVPLMMFFMLKDKDALMSNIANLLPKERRLIRQVANEMNVQIANYIRGKVIEIIIVGTISCVAFVLMDLRYGILLGVLVGLSVLIPYIGAAVITIPVALVAFIQWGWSAEFGYLMLVYAIIQALDGNLLVPLLFSEAVSLHPLYIIIAVLFFGGIWGFWGVFFAIPLATLVKALIHAWTPEWRPKTEPPKSAEA</sequence>
<evidence type="ECO:0000256" key="7">
    <source>
        <dbReference type="ARBA" id="ARBA00023136"/>
    </source>
</evidence>
<dbReference type="GO" id="GO:0005886">
    <property type="term" value="C:plasma membrane"/>
    <property type="evidence" value="ECO:0007669"/>
    <property type="project" value="UniProtKB-SubCell"/>
</dbReference>
<evidence type="ECO:0000256" key="6">
    <source>
        <dbReference type="ARBA" id="ARBA00022989"/>
    </source>
</evidence>
<dbReference type="GO" id="GO:0055085">
    <property type="term" value="P:transmembrane transport"/>
    <property type="evidence" value="ECO:0007669"/>
    <property type="project" value="TreeGrafter"/>
</dbReference>
<dbReference type="PANTHER" id="PTHR21716">
    <property type="entry name" value="TRANSMEMBRANE PROTEIN"/>
    <property type="match status" value="1"/>
</dbReference>
<keyword evidence="7 8" id="KW-0472">Membrane</keyword>
<reference evidence="9" key="1">
    <citation type="submission" date="2022-07" db="EMBL/GenBank/DDBJ databases">
        <title>Characterization of the Novel Bacterium Alteromonas immobilis LMIT006 and Alteromonas gregis LMIT007.</title>
        <authorList>
            <person name="Lin X."/>
        </authorList>
    </citation>
    <scope>NUCLEOTIDE SEQUENCE</scope>
    <source>
        <strain evidence="9">LMIT007</strain>
    </source>
</reference>
<feature type="transmembrane region" description="Helical" evidence="8">
    <location>
        <begin position="148"/>
        <end position="177"/>
    </location>
</feature>
<feature type="transmembrane region" description="Helical" evidence="8">
    <location>
        <begin position="72"/>
        <end position="92"/>
    </location>
</feature>
<dbReference type="RefSeq" id="WP_254097987.1">
    <property type="nucleotide sequence ID" value="NZ_JANATA010000001.1"/>
</dbReference>
<feature type="transmembrane region" description="Helical" evidence="8">
    <location>
        <begin position="217"/>
        <end position="234"/>
    </location>
</feature>
<accession>A0AA41X2R4</accession>
<keyword evidence="6 8" id="KW-1133">Transmembrane helix</keyword>
<organism evidence="9 10">
    <name type="scientific">Opacimonas viscosa</name>
    <dbReference type="NCBI Taxonomy" id="2961944"/>
    <lineage>
        <taxon>Bacteria</taxon>
        <taxon>Pseudomonadati</taxon>
        <taxon>Pseudomonadota</taxon>
        <taxon>Gammaproteobacteria</taxon>
        <taxon>Alteromonadales</taxon>
        <taxon>Alteromonadaceae</taxon>
        <taxon>Opacimonas</taxon>
    </lineage>
</organism>
<evidence type="ECO:0000256" key="1">
    <source>
        <dbReference type="ARBA" id="ARBA00004651"/>
    </source>
</evidence>
<name>A0AA41X2R4_9ALTE</name>
<gene>
    <name evidence="9" type="ORF">NLF92_01120</name>
</gene>
<protein>
    <submittedName>
        <fullName evidence="9">AI-2E family transporter</fullName>
    </submittedName>
</protein>
<evidence type="ECO:0000256" key="4">
    <source>
        <dbReference type="ARBA" id="ARBA00022475"/>
    </source>
</evidence>
<feature type="transmembrane region" description="Helical" evidence="8">
    <location>
        <begin position="309"/>
        <end position="342"/>
    </location>
</feature>
<evidence type="ECO:0000313" key="9">
    <source>
        <dbReference type="EMBL" id="MCP3427544.1"/>
    </source>
</evidence>
<feature type="transmembrane region" description="Helical" evidence="8">
    <location>
        <begin position="278"/>
        <end position="297"/>
    </location>
</feature>
<evidence type="ECO:0000256" key="2">
    <source>
        <dbReference type="ARBA" id="ARBA00009773"/>
    </source>
</evidence>
<comment type="subcellular location">
    <subcellularLocation>
        <location evidence="1">Cell membrane</location>
        <topology evidence="1">Multi-pass membrane protein</topology>
    </subcellularLocation>
</comment>
<keyword evidence="10" id="KW-1185">Reference proteome</keyword>
<evidence type="ECO:0000313" key="10">
    <source>
        <dbReference type="Proteomes" id="UP001165413"/>
    </source>
</evidence>
<dbReference type="Pfam" id="PF01594">
    <property type="entry name" value="AI-2E_transport"/>
    <property type="match status" value="1"/>
</dbReference>
<dbReference type="PANTHER" id="PTHR21716:SF53">
    <property type="entry name" value="PERMEASE PERM-RELATED"/>
    <property type="match status" value="1"/>
</dbReference>
<feature type="transmembrane region" description="Helical" evidence="8">
    <location>
        <begin position="240"/>
        <end position="266"/>
    </location>
</feature>
<keyword evidence="5 8" id="KW-0812">Transmembrane</keyword>
<dbReference type="EMBL" id="JANATA010000001">
    <property type="protein sequence ID" value="MCP3427544.1"/>
    <property type="molecule type" value="Genomic_DNA"/>
</dbReference>